<keyword evidence="3" id="KW-1185">Reference proteome</keyword>
<reference evidence="2" key="1">
    <citation type="journal article" date="2020" name="Stud. Mycol.">
        <title>101 Dothideomycetes genomes: a test case for predicting lifestyles and emergence of pathogens.</title>
        <authorList>
            <person name="Haridas S."/>
            <person name="Albert R."/>
            <person name="Binder M."/>
            <person name="Bloem J."/>
            <person name="Labutti K."/>
            <person name="Salamov A."/>
            <person name="Andreopoulos B."/>
            <person name="Baker S."/>
            <person name="Barry K."/>
            <person name="Bills G."/>
            <person name="Bluhm B."/>
            <person name="Cannon C."/>
            <person name="Castanera R."/>
            <person name="Culley D."/>
            <person name="Daum C."/>
            <person name="Ezra D."/>
            <person name="Gonzalez J."/>
            <person name="Henrissat B."/>
            <person name="Kuo A."/>
            <person name="Liang C."/>
            <person name="Lipzen A."/>
            <person name="Lutzoni F."/>
            <person name="Magnuson J."/>
            <person name="Mondo S."/>
            <person name="Nolan M."/>
            <person name="Ohm R."/>
            <person name="Pangilinan J."/>
            <person name="Park H.-J."/>
            <person name="Ramirez L."/>
            <person name="Alfaro M."/>
            <person name="Sun H."/>
            <person name="Tritt A."/>
            <person name="Yoshinaga Y."/>
            <person name="Zwiers L.-H."/>
            <person name="Turgeon B."/>
            <person name="Goodwin S."/>
            <person name="Spatafora J."/>
            <person name="Crous P."/>
            <person name="Grigoriev I."/>
        </authorList>
    </citation>
    <scope>NUCLEOTIDE SEQUENCE</scope>
    <source>
        <strain evidence="2">CBS 119925</strain>
    </source>
</reference>
<dbReference type="EMBL" id="MU006563">
    <property type="protein sequence ID" value="KAF2751035.1"/>
    <property type="molecule type" value="Genomic_DNA"/>
</dbReference>
<dbReference type="PANTHER" id="PTHR24148">
    <property type="entry name" value="ANKYRIN REPEAT DOMAIN-CONTAINING PROTEIN 39 HOMOLOG-RELATED"/>
    <property type="match status" value="1"/>
</dbReference>
<gene>
    <name evidence="2" type="ORF">M011DRAFT_191332</name>
</gene>
<protein>
    <recommendedName>
        <fullName evidence="1">Heterokaryon incompatibility domain-containing protein</fullName>
    </recommendedName>
</protein>
<proteinExistence type="predicted"/>
<feature type="domain" description="Heterokaryon incompatibility" evidence="1">
    <location>
        <begin position="55"/>
        <end position="251"/>
    </location>
</feature>
<dbReference type="Pfam" id="PF06985">
    <property type="entry name" value="HET"/>
    <property type="match status" value="1"/>
</dbReference>
<dbReference type="PANTHER" id="PTHR24148:SF82">
    <property type="entry name" value="HETEROKARYON INCOMPATIBILITY DOMAIN-CONTAINING PROTEIN"/>
    <property type="match status" value="1"/>
</dbReference>
<evidence type="ECO:0000259" key="1">
    <source>
        <dbReference type="Pfam" id="PF06985"/>
    </source>
</evidence>
<sequence>MAKHYGSASSSISTKYPGRPLRSGQIRLVELFPGQWSDPIRCRLSYALLDDEPDYYALSYVWGPPHVTRDVWLDGISYPATKNLESALRHLRYLYPGLRFWIDALCIAQDDIQERTEQVGMMANIYRACTEVLIYLGDALDPSASHKNAPKTYEFTDSNNDLKLMEMFLGDAAVLPRTRHKTVRGGHIFAFIYFLSLYRLPESHMRYTPNAPFADNAECKDTGRTLLSEGLRRLINAPWTPWWDRMWVVQEVVIPSHARVIYGTVSAPWSMFAGAAMAYDLHVTSCCSHITRVLPDGLLRVCKDFAQRISDIETLRNEYRLWGPSNAITSPNGQGLLLLLRKFRGRKSSDPRDKVYALLSLVTATSALQMLPDYSLSVRQVFVTATLNGIWATKSLSVFQSDVDRKARHDLPSWVPDWGAAGDYGPLAARADATELYDASPGATKAIVLGKWQYKVEKMGLWRTMARDISRYPSFPPLGVKGGLVDTVTYTGEIMRSDFPLSVRSTITAWSLDYRRLTSDDSLSQVDRGDFWRLLCADVTHHTRLGLHQRALPDDEAMFVCWALKSERSPYTDGKHQSKVKPVLEEDVSTVYGRNWCSFMRGKVLRPTKLFPHCLSGADMHAAEPYLDERLEWREIRSPHSVVRGLNRSLMPTWGAESRIHATQNTGQLAATQMDHSIMTATLYRRMFVTERGYVGLGPALMDKGDEVYVLEGGKTPFVLRKEKGGNKVLVGDCYVNGWMDGELETERRDEWDYVFLV</sequence>
<dbReference type="OrthoDB" id="3557394at2759"/>
<accession>A0A6A6VKB3</accession>
<dbReference type="InterPro" id="IPR010730">
    <property type="entry name" value="HET"/>
</dbReference>
<organism evidence="2 3">
    <name type="scientific">Sporormia fimetaria CBS 119925</name>
    <dbReference type="NCBI Taxonomy" id="1340428"/>
    <lineage>
        <taxon>Eukaryota</taxon>
        <taxon>Fungi</taxon>
        <taxon>Dikarya</taxon>
        <taxon>Ascomycota</taxon>
        <taxon>Pezizomycotina</taxon>
        <taxon>Dothideomycetes</taxon>
        <taxon>Pleosporomycetidae</taxon>
        <taxon>Pleosporales</taxon>
        <taxon>Sporormiaceae</taxon>
        <taxon>Sporormia</taxon>
    </lineage>
</organism>
<name>A0A6A6VKB3_9PLEO</name>
<dbReference type="InterPro" id="IPR052895">
    <property type="entry name" value="HetReg/Transcr_Mod"/>
</dbReference>
<dbReference type="AlphaFoldDB" id="A0A6A6VKB3"/>
<dbReference type="Pfam" id="PF26639">
    <property type="entry name" value="Het-6_barrel"/>
    <property type="match status" value="1"/>
</dbReference>
<evidence type="ECO:0000313" key="3">
    <source>
        <dbReference type="Proteomes" id="UP000799440"/>
    </source>
</evidence>
<evidence type="ECO:0000313" key="2">
    <source>
        <dbReference type="EMBL" id="KAF2751035.1"/>
    </source>
</evidence>
<dbReference type="Proteomes" id="UP000799440">
    <property type="component" value="Unassembled WGS sequence"/>
</dbReference>